<dbReference type="Pfam" id="PF03807">
    <property type="entry name" value="F420_oxidored"/>
    <property type="match status" value="1"/>
</dbReference>
<comment type="caution">
    <text evidence="3">The sequence shown here is derived from an EMBL/GenBank/DDBJ whole genome shotgun (WGS) entry which is preliminary data.</text>
</comment>
<evidence type="ECO:0000259" key="2">
    <source>
        <dbReference type="Pfam" id="PF10728"/>
    </source>
</evidence>
<dbReference type="Gene3D" id="3.40.50.720">
    <property type="entry name" value="NAD(P)-binding Rossmann-like Domain"/>
    <property type="match status" value="1"/>
</dbReference>
<evidence type="ECO:0000259" key="1">
    <source>
        <dbReference type="Pfam" id="PF03807"/>
    </source>
</evidence>
<dbReference type="PANTHER" id="PTHR40459:SF1">
    <property type="entry name" value="CONSERVED HYPOTHETICAL ALANINE AND LEUCINE RICH PROTEIN"/>
    <property type="match status" value="1"/>
</dbReference>
<accession>A0A318HVB6</accession>
<reference evidence="3 4" key="1">
    <citation type="submission" date="2018-05" db="EMBL/GenBank/DDBJ databases">
        <title>Genomic Encyclopedia of Type Strains, Phase I: the one thousand microbial genomes (KMG-I) project.</title>
        <authorList>
            <person name="Kyrpides N."/>
        </authorList>
    </citation>
    <scope>NUCLEOTIDE SEQUENCE [LARGE SCALE GENOMIC DNA]</scope>
    <source>
        <strain evidence="3 4">DSM 15611</strain>
    </source>
</reference>
<keyword evidence="4" id="KW-1185">Reference proteome</keyword>
<dbReference type="InterPro" id="IPR028939">
    <property type="entry name" value="P5C_Rdtase_cat_N"/>
</dbReference>
<gene>
    <name evidence="3" type="ORF">EJ73_02021</name>
</gene>
<dbReference type="EMBL" id="QJJX01000025">
    <property type="protein sequence ID" value="PXX21026.1"/>
    <property type="molecule type" value="Genomic_DNA"/>
</dbReference>
<proteinExistence type="predicted"/>
<evidence type="ECO:0000313" key="3">
    <source>
        <dbReference type="EMBL" id="PXX21026.1"/>
    </source>
</evidence>
<dbReference type="Proteomes" id="UP000248314">
    <property type="component" value="Unassembled WGS sequence"/>
</dbReference>
<sequence length="264" mass="28954">MNMNDIKQFKVVLLGAGNLATSLGLALVKSGFSVEQVYSRTLEAAQTLANVLNASAVSCLDELSNSADVYLLALKDDALPGVIQQVCRLNPHAVYVHTAGSVPMSVFNNLAVNHGVLYPLQTFSKQKPLDFDSIPCLIEGANAFSQDVLWRIANALSKNVHLASSEDRRVMHLGAVFGCNFVNLCYTLANETLKSRGLDFELLLPLIDETAAKVHRMGPLEAQTGPAVRKDKKVMQGQMQLIDDADRRRLYELMSEMIHKLANK</sequence>
<evidence type="ECO:0000313" key="4">
    <source>
        <dbReference type="Proteomes" id="UP000248314"/>
    </source>
</evidence>
<dbReference type="InterPro" id="IPR037108">
    <property type="entry name" value="TM1727-like_C_sf"/>
</dbReference>
<feature type="domain" description="Pyrroline-5-carboxylate reductase catalytic N-terminal" evidence="1">
    <location>
        <begin position="10"/>
        <end position="96"/>
    </location>
</feature>
<dbReference type="AlphaFoldDB" id="A0A318HVB6"/>
<name>A0A318HVB6_9BACT</name>
<dbReference type="SUPFAM" id="SSF48179">
    <property type="entry name" value="6-phosphogluconate dehydrogenase C-terminal domain-like"/>
    <property type="match status" value="1"/>
</dbReference>
<dbReference type="SUPFAM" id="SSF51735">
    <property type="entry name" value="NAD(P)-binding Rossmann-fold domains"/>
    <property type="match status" value="1"/>
</dbReference>
<feature type="domain" description="DUF2520" evidence="2">
    <location>
        <begin position="134"/>
        <end position="257"/>
    </location>
</feature>
<organism evidence="3 4">
    <name type="scientific">Hoylesella shahii DSM 15611 = JCM 12083</name>
    <dbReference type="NCBI Taxonomy" id="1122991"/>
    <lineage>
        <taxon>Bacteria</taxon>
        <taxon>Pseudomonadati</taxon>
        <taxon>Bacteroidota</taxon>
        <taxon>Bacteroidia</taxon>
        <taxon>Bacteroidales</taxon>
        <taxon>Prevotellaceae</taxon>
        <taxon>Hoylesella</taxon>
    </lineage>
</organism>
<dbReference type="PANTHER" id="PTHR40459">
    <property type="entry name" value="CONSERVED HYPOTHETICAL ALANINE AND LEUCINE RICH PROTEIN"/>
    <property type="match status" value="1"/>
</dbReference>
<protein>
    <submittedName>
        <fullName evidence="3">Putative short-subunit dehydrogenase-like oxidoreductase (DUF2520 family)</fullName>
    </submittedName>
</protein>
<dbReference type="Gene3D" id="1.10.1040.20">
    <property type="entry name" value="ProC-like, C-terminal domain"/>
    <property type="match status" value="1"/>
</dbReference>
<dbReference type="InterPro" id="IPR036291">
    <property type="entry name" value="NAD(P)-bd_dom_sf"/>
</dbReference>
<dbReference type="InterPro" id="IPR008927">
    <property type="entry name" value="6-PGluconate_DH-like_C_sf"/>
</dbReference>
<dbReference type="STRING" id="1122991.GCA_000613445_03006"/>
<dbReference type="InterPro" id="IPR018931">
    <property type="entry name" value="DUF2520"/>
</dbReference>
<dbReference type="Pfam" id="PF10728">
    <property type="entry name" value="DUF2520"/>
    <property type="match status" value="1"/>
</dbReference>